<dbReference type="SUPFAM" id="SSF51206">
    <property type="entry name" value="cAMP-binding domain-like"/>
    <property type="match status" value="1"/>
</dbReference>
<dbReference type="Gene3D" id="1.10.10.10">
    <property type="entry name" value="Winged helix-like DNA-binding domain superfamily/Winged helix DNA-binding domain"/>
    <property type="match status" value="1"/>
</dbReference>
<dbReference type="Pfam" id="PF00027">
    <property type="entry name" value="cNMP_binding"/>
    <property type="match status" value="1"/>
</dbReference>
<sequence>MNKPSHVKLSAELPIMLLTTRPPSPDSFPCCSECSMARFCLAGECEADGAGPADGLAHRVIRLRKGEPLYLLGDPLAALFAIRVGTVKTHVATEDGRTQVVGFHFPGEVVGLDSIGRRQYASYATALEDTKVCMIPMDVLRPLAASTPALASRVFRALDGYAQRTRALQTLLALMTAEERLVTFLLWISEGLSARGFSSSEFILRMSREEIGSYIGLTLETVSRQFSRLAEYGLIRVKHRSVALVDKAGLRAIADRPAISPIPPGTNRRRGGEPRGPAQAARASAPAWATRIQPESATVAMQADNPKINPFAWEAGNGQQ</sequence>
<evidence type="ECO:0000313" key="7">
    <source>
        <dbReference type="Proteomes" id="UP000672657"/>
    </source>
</evidence>
<proteinExistence type="predicted"/>
<keyword evidence="3" id="KW-0804">Transcription</keyword>
<name>A0ABN7Q5V1_9BURK</name>
<accession>A0ABN7Q5V1</accession>
<keyword evidence="7" id="KW-1185">Reference proteome</keyword>
<evidence type="ECO:0000256" key="3">
    <source>
        <dbReference type="ARBA" id="ARBA00023163"/>
    </source>
</evidence>
<evidence type="ECO:0000259" key="5">
    <source>
        <dbReference type="PROSITE" id="PS51063"/>
    </source>
</evidence>
<dbReference type="Gene3D" id="2.60.120.10">
    <property type="entry name" value="Jelly Rolls"/>
    <property type="match status" value="1"/>
</dbReference>
<keyword evidence="1" id="KW-0805">Transcription regulation</keyword>
<feature type="domain" description="HTH crp-type" evidence="5">
    <location>
        <begin position="175"/>
        <end position="248"/>
    </location>
</feature>
<evidence type="ECO:0000256" key="1">
    <source>
        <dbReference type="ARBA" id="ARBA00023015"/>
    </source>
</evidence>
<gene>
    <name evidence="6" type="ORF">LMG26411_03785</name>
</gene>
<dbReference type="CDD" id="cd00038">
    <property type="entry name" value="CAP_ED"/>
    <property type="match status" value="1"/>
</dbReference>
<dbReference type="InterPro" id="IPR018335">
    <property type="entry name" value="Tscrpt_reg_HTH_Crp-type_CS"/>
</dbReference>
<evidence type="ECO:0000313" key="6">
    <source>
        <dbReference type="EMBL" id="CAG2150686.1"/>
    </source>
</evidence>
<dbReference type="InterPro" id="IPR000595">
    <property type="entry name" value="cNMP-bd_dom"/>
</dbReference>
<dbReference type="InterPro" id="IPR036390">
    <property type="entry name" value="WH_DNA-bd_sf"/>
</dbReference>
<dbReference type="SMART" id="SM00100">
    <property type="entry name" value="cNMP"/>
    <property type="match status" value="1"/>
</dbReference>
<dbReference type="CDD" id="cd00092">
    <property type="entry name" value="HTH_CRP"/>
    <property type="match status" value="1"/>
</dbReference>
<dbReference type="EMBL" id="CAJPVI010000023">
    <property type="protein sequence ID" value="CAG2150686.1"/>
    <property type="molecule type" value="Genomic_DNA"/>
</dbReference>
<dbReference type="SUPFAM" id="SSF46785">
    <property type="entry name" value="Winged helix' DNA-binding domain"/>
    <property type="match status" value="1"/>
</dbReference>
<dbReference type="PROSITE" id="PS51063">
    <property type="entry name" value="HTH_CRP_2"/>
    <property type="match status" value="1"/>
</dbReference>
<dbReference type="Proteomes" id="UP000672657">
    <property type="component" value="Unassembled WGS sequence"/>
</dbReference>
<reference evidence="6 7" key="1">
    <citation type="submission" date="2021-03" db="EMBL/GenBank/DDBJ databases">
        <authorList>
            <person name="Peeters C."/>
        </authorList>
    </citation>
    <scope>NUCLEOTIDE SEQUENCE [LARGE SCALE GENOMIC DNA]</scope>
    <source>
        <strain evidence="6 7">LMG 26411</strain>
    </source>
</reference>
<organism evidence="6 7">
    <name type="scientific">Cupriavidus numazuensis</name>
    <dbReference type="NCBI Taxonomy" id="221992"/>
    <lineage>
        <taxon>Bacteria</taxon>
        <taxon>Pseudomonadati</taxon>
        <taxon>Pseudomonadota</taxon>
        <taxon>Betaproteobacteria</taxon>
        <taxon>Burkholderiales</taxon>
        <taxon>Burkholderiaceae</taxon>
        <taxon>Cupriavidus</taxon>
    </lineage>
</organism>
<comment type="caution">
    <text evidence="6">The sequence shown here is derived from an EMBL/GenBank/DDBJ whole genome shotgun (WGS) entry which is preliminary data.</text>
</comment>
<dbReference type="InterPro" id="IPR012318">
    <property type="entry name" value="HTH_CRP"/>
</dbReference>
<dbReference type="PANTHER" id="PTHR24567:SF75">
    <property type="entry name" value="FUMARATE AND NITRATE REDUCTION REGULATORY PROTEIN"/>
    <property type="match status" value="1"/>
</dbReference>
<evidence type="ECO:0000256" key="2">
    <source>
        <dbReference type="ARBA" id="ARBA00023125"/>
    </source>
</evidence>
<dbReference type="InterPro" id="IPR050397">
    <property type="entry name" value="Env_Response_Regulators"/>
</dbReference>
<dbReference type="InterPro" id="IPR014710">
    <property type="entry name" value="RmlC-like_jellyroll"/>
</dbReference>
<protein>
    <recommendedName>
        <fullName evidence="5">HTH crp-type domain-containing protein</fullName>
    </recommendedName>
</protein>
<dbReference type="InterPro" id="IPR036388">
    <property type="entry name" value="WH-like_DNA-bd_sf"/>
</dbReference>
<dbReference type="PRINTS" id="PR00034">
    <property type="entry name" value="HTHCRP"/>
</dbReference>
<evidence type="ECO:0000256" key="4">
    <source>
        <dbReference type="SAM" id="MobiDB-lite"/>
    </source>
</evidence>
<dbReference type="PANTHER" id="PTHR24567">
    <property type="entry name" value="CRP FAMILY TRANSCRIPTIONAL REGULATORY PROTEIN"/>
    <property type="match status" value="1"/>
</dbReference>
<dbReference type="Pfam" id="PF13545">
    <property type="entry name" value="HTH_Crp_2"/>
    <property type="match status" value="1"/>
</dbReference>
<dbReference type="PROSITE" id="PS00042">
    <property type="entry name" value="HTH_CRP_1"/>
    <property type="match status" value="1"/>
</dbReference>
<dbReference type="InterPro" id="IPR018490">
    <property type="entry name" value="cNMP-bd_dom_sf"/>
</dbReference>
<keyword evidence="2" id="KW-0238">DNA-binding</keyword>
<dbReference type="SMART" id="SM00419">
    <property type="entry name" value="HTH_CRP"/>
    <property type="match status" value="1"/>
</dbReference>
<feature type="compositionally biased region" description="Low complexity" evidence="4">
    <location>
        <begin position="275"/>
        <end position="291"/>
    </location>
</feature>
<feature type="region of interest" description="Disordered" evidence="4">
    <location>
        <begin position="256"/>
        <end position="320"/>
    </location>
</feature>